<dbReference type="PROSITE" id="PS00028">
    <property type="entry name" value="ZINC_FINGER_C2H2_1"/>
    <property type="match status" value="1"/>
</dbReference>
<dbReference type="PANTHER" id="PTHR46869:SF6">
    <property type="entry name" value="C2H2-TYPE DOMAIN-CONTAINING PROTEIN"/>
    <property type="match status" value="1"/>
</dbReference>
<feature type="region of interest" description="Disordered" evidence="2">
    <location>
        <begin position="1"/>
        <end position="83"/>
    </location>
</feature>
<feature type="region of interest" description="Disordered" evidence="2">
    <location>
        <begin position="265"/>
        <end position="326"/>
    </location>
</feature>
<feature type="compositionally biased region" description="Polar residues" evidence="2">
    <location>
        <begin position="286"/>
        <end position="295"/>
    </location>
</feature>
<dbReference type="Proteomes" id="UP001603857">
    <property type="component" value="Unassembled WGS sequence"/>
</dbReference>
<keyword evidence="5" id="KW-1185">Reference proteome</keyword>
<feature type="region of interest" description="Disordered" evidence="2">
    <location>
        <begin position="151"/>
        <end position="172"/>
    </location>
</feature>
<sequence length="326" mass="36352">MDSSVERVSGAKENINGDGNNLQLVPYFDNKMMDPSEESVSRGNNNHGSVNHLQLVPYSDDENTDPSEERVSEGYLNGGGGKNMQLVPYSNNSVMVTGQGRNNGQLVPYSHNNNVVPTKKVCRYCNREFKCGRSLGGHIRIHTMVRKRSRLTRRKMNNSRKASPPPSPEPLPMLRWTVKKKRSTSVVIVAAPADSSSDDDHIECHEDDSCDEDDYANIRLRRRLRRHGFTNTGHKISWAKRIMICKVCNQEFKTIVNVYHHVKEKPPTYDSENEGEKGKRLAGEGPSTQVASNEVDSGELKDRSGDGGGAFGIKSLDLNKMPPAED</sequence>
<evidence type="ECO:0000256" key="2">
    <source>
        <dbReference type="SAM" id="MobiDB-lite"/>
    </source>
</evidence>
<dbReference type="InterPro" id="IPR013087">
    <property type="entry name" value="Znf_C2H2_type"/>
</dbReference>
<keyword evidence="1" id="KW-0479">Metal-binding</keyword>
<proteinExistence type="predicted"/>
<dbReference type="AlphaFoldDB" id="A0ABD1LFH2"/>
<accession>A0ABD1LFH2</accession>
<name>A0ABD1LFH2_9FABA</name>
<feature type="domain" description="C2H2-type" evidence="3">
    <location>
        <begin position="120"/>
        <end position="147"/>
    </location>
</feature>
<dbReference type="PANTHER" id="PTHR46869">
    <property type="entry name" value="C2H2-LIKE ZINC FINGER PROTEIN"/>
    <property type="match status" value="1"/>
</dbReference>
<evidence type="ECO:0000313" key="4">
    <source>
        <dbReference type="EMBL" id="KAL2322287.1"/>
    </source>
</evidence>
<gene>
    <name evidence="4" type="ORF">Fmac_026666</name>
</gene>
<reference evidence="4 5" key="1">
    <citation type="submission" date="2024-08" db="EMBL/GenBank/DDBJ databases">
        <title>Insights into the chromosomal genome structure of Flemingia macrophylla.</title>
        <authorList>
            <person name="Ding Y."/>
            <person name="Zhao Y."/>
            <person name="Bi W."/>
            <person name="Wu M."/>
            <person name="Zhao G."/>
            <person name="Gong Y."/>
            <person name="Li W."/>
            <person name="Zhang P."/>
        </authorList>
    </citation>
    <scope>NUCLEOTIDE SEQUENCE [LARGE SCALE GENOMIC DNA]</scope>
    <source>
        <strain evidence="4">DYQJB</strain>
        <tissue evidence="4">Leaf</tissue>
    </source>
</reference>
<dbReference type="GO" id="GO:0008270">
    <property type="term" value="F:zinc ion binding"/>
    <property type="evidence" value="ECO:0007669"/>
    <property type="project" value="UniProtKB-KW"/>
</dbReference>
<evidence type="ECO:0000313" key="5">
    <source>
        <dbReference type="Proteomes" id="UP001603857"/>
    </source>
</evidence>
<protein>
    <recommendedName>
        <fullName evidence="3">C2H2-type domain-containing protein</fullName>
    </recommendedName>
</protein>
<dbReference type="PROSITE" id="PS50157">
    <property type="entry name" value="ZINC_FINGER_C2H2_2"/>
    <property type="match status" value="1"/>
</dbReference>
<evidence type="ECO:0000259" key="3">
    <source>
        <dbReference type="PROSITE" id="PS50157"/>
    </source>
</evidence>
<dbReference type="EMBL" id="JBGMDY010000009">
    <property type="protein sequence ID" value="KAL2322287.1"/>
    <property type="molecule type" value="Genomic_DNA"/>
</dbReference>
<keyword evidence="1" id="KW-0863">Zinc-finger</keyword>
<evidence type="ECO:0000256" key="1">
    <source>
        <dbReference type="PROSITE-ProRule" id="PRU00042"/>
    </source>
</evidence>
<keyword evidence="1" id="KW-0862">Zinc</keyword>
<comment type="caution">
    <text evidence="4">The sequence shown here is derived from an EMBL/GenBank/DDBJ whole genome shotgun (WGS) entry which is preliminary data.</text>
</comment>
<feature type="compositionally biased region" description="Polar residues" evidence="2">
    <location>
        <begin position="41"/>
        <end position="52"/>
    </location>
</feature>
<organism evidence="4 5">
    <name type="scientific">Flemingia macrophylla</name>
    <dbReference type="NCBI Taxonomy" id="520843"/>
    <lineage>
        <taxon>Eukaryota</taxon>
        <taxon>Viridiplantae</taxon>
        <taxon>Streptophyta</taxon>
        <taxon>Embryophyta</taxon>
        <taxon>Tracheophyta</taxon>
        <taxon>Spermatophyta</taxon>
        <taxon>Magnoliopsida</taxon>
        <taxon>eudicotyledons</taxon>
        <taxon>Gunneridae</taxon>
        <taxon>Pentapetalae</taxon>
        <taxon>rosids</taxon>
        <taxon>fabids</taxon>
        <taxon>Fabales</taxon>
        <taxon>Fabaceae</taxon>
        <taxon>Papilionoideae</taxon>
        <taxon>50 kb inversion clade</taxon>
        <taxon>NPAAA clade</taxon>
        <taxon>indigoferoid/millettioid clade</taxon>
        <taxon>Phaseoleae</taxon>
        <taxon>Flemingia</taxon>
    </lineage>
</organism>